<reference evidence="1 3" key="2">
    <citation type="journal article" date="2014" name="BMC Genomics">
        <title>An improved genome release (version Mt4.0) for the model legume Medicago truncatula.</title>
        <authorList>
            <person name="Tang H."/>
            <person name="Krishnakumar V."/>
            <person name="Bidwell S."/>
            <person name="Rosen B."/>
            <person name="Chan A."/>
            <person name="Zhou S."/>
            <person name="Gentzbittel L."/>
            <person name="Childs K.L."/>
            <person name="Yandell M."/>
            <person name="Gundlach H."/>
            <person name="Mayer K.F."/>
            <person name="Schwartz D.C."/>
            <person name="Town C.D."/>
        </authorList>
    </citation>
    <scope>GENOME REANNOTATION</scope>
    <source>
        <strain evidence="2 3">cv. Jemalong A17</strain>
    </source>
</reference>
<gene>
    <name evidence="1" type="ordered locus">MTR_4g076170</name>
</gene>
<reference evidence="1 3" key="1">
    <citation type="journal article" date="2011" name="Nature">
        <title>The Medicago genome provides insight into the evolution of rhizobial symbioses.</title>
        <authorList>
            <person name="Young N.D."/>
            <person name="Debelle F."/>
            <person name="Oldroyd G.E."/>
            <person name="Geurts R."/>
            <person name="Cannon S.B."/>
            <person name="Udvardi M.K."/>
            <person name="Benedito V.A."/>
            <person name="Mayer K.F."/>
            <person name="Gouzy J."/>
            <person name="Schoof H."/>
            <person name="Van de Peer Y."/>
            <person name="Proost S."/>
            <person name="Cook D.R."/>
            <person name="Meyers B.C."/>
            <person name="Spannagl M."/>
            <person name="Cheung F."/>
            <person name="De Mita S."/>
            <person name="Krishnakumar V."/>
            <person name="Gundlach H."/>
            <person name="Zhou S."/>
            <person name="Mudge J."/>
            <person name="Bharti A.K."/>
            <person name="Murray J.D."/>
            <person name="Naoumkina M.A."/>
            <person name="Rosen B."/>
            <person name="Silverstein K.A."/>
            <person name="Tang H."/>
            <person name="Rombauts S."/>
            <person name="Zhao P.X."/>
            <person name="Zhou P."/>
            <person name="Barbe V."/>
            <person name="Bardou P."/>
            <person name="Bechner M."/>
            <person name="Bellec A."/>
            <person name="Berger A."/>
            <person name="Berges H."/>
            <person name="Bidwell S."/>
            <person name="Bisseling T."/>
            <person name="Choisne N."/>
            <person name="Couloux A."/>
            <person name="Denny R."/>
            <person name="Deshpande S."/>
            <person name="Dai X."/>
            <person name="Doyle J.J."/>
            <person name="Dudez A.M."/>
            <person name="Farmer A.D."/>
            <person name="Fouteau S."/>
            <person name="Franken C."/>
            <person name="Gibelin C."/>
            <person name="Gish J."/>
            <person name="Goldstein S."/>
            <person name="Gonzalez A.J."/>
            <person name="Green P.J."/>
            <person name="Hallab A."/>
            <person name="Hartog M."/>
            <person name="Hua A."/>
            <person name="Humphray S.J."/>
            <person name="Jeong D.H."/>
            <person name="Jing Y."/>
            <person name="Jocker A."/>
            <person name="Kenton S.M."/>
            <person name="Kim D.J."/>
            <person name="Klee K."/>
            <person name="Lai H."/>
            <person name="Lang C."/>
            <person name="Lin S."/>
            <person name="Macmil S.L."/>
            <person name="Magdelenat G."/>
            <person name="Matthews L."/>
            <person name="McCorrison J."/>
            <person name="Monaghan E.L."/>
            <person name="Mun J.H."/>
            <person name="Najar F.Z."/>
            <person name="Nicholson C."/>
            <person name="Noirot C."/>
            <person name="O'Bleness M."/>
            <person name="Paule C.R."/>
            <person name="Poulain J."/>
            <person name="Prion F."/>
            <person name="Qin B."/>
            <person name="Qu C."/>
            <person name="Retzel E.F."/>
            <person name="Riddle C."/>
            <person name="Sallet E."/>
            <person name="Samain S."/>
            <person name="Samson N."/>
            <person name="Sanders I."/>
            <person name="Saurat O."/>
            <person name="Scarpelli C."/>
            <person name="Schiex T."/>
            <person name="Segurens B."/>
            <person name="Severin A.J."/>
            <person name="Sherrier D.J."/>
            <person name="Shi R."/>
            <person name="Sims S."/>
            <person name="Singer S.R."/>
            <person name="Sinharoy S."/>
            <person name="Sterck L."/>
            <person name="Viollet A."/>
            <person name="Wang B.B."/>
            <person name="Wang K."/>
            <person name="Wang M."/>
            <person name="Wang X."/>
            <person name="Warfsmann J."/>
            <person name="Weissenbach J."/>
            <person name="White D.D."/>
            <person name="White J.D."/>
            <person name="Wiley G.B."/>
            <person name="Wincker P."/>
            <person name="Xing Y."/>
            <person name="Yang L."/>
            <person name="Yao Z."/>
            <person name="Ying F."/>
            <person name="Zhai J."/>
            <person name="Zhou L."/>
            <person name="Zuber A."/>
            <person name="Denarie J."/>
            <person name="Dixon R.A."/>
            <person name="May G.D."/>
            <person name="Schwartz D.C."/>
            <person name="Rogers J."/>
            <person name="Quetier F."/>
            <person name="Town C.D."/>
            <person name="Roe B.A."/>
        </authorList>
    </citation>
    <scope>NUCLEOTIDE SEQUENCE [LARGE SCALE GENOMIC DNA]</scope>
    <source>
        <strain evidence="1">A17</strain>
        <strain evidence="2 3">cv. Jemalong A17</strain>
    </source>
</reference>
<name>G7JQJ9_MEDTR</name>
<reference evidence="2" key="3">
    <citation type="submission" date="2015-04" db="UniProtKB">
        <authorList>
            <consortium name="EnsemblPlants"/>
        </authorList>
    </citation>
    <scope>IDENTIFICATION</scope>
    <source>
        <strain evidence="2">cv. Jemalong A17</strain>
    </source>
</reference>
<organism evidence="1 3">
    <name type="scientific">Medicago truncatula</name>
    <name type="common">Barrel medic</name>
    <name type="synonym">Medicago tribuloides</name>
    <dbReference type="NCBI Taxonomy" id="3880"/>
    <lineage>
        <taxon>Eukaryota</taxon>
        <taxon>Viridiplantae</taxon>
        <taxon>Streptophyta</taxon>
        <taxon>Embryophyta</taxon>
        <taxon>Tracheophyta</taxon>
        <taxon>Spermatophyta</taxon>
        <taxon>Magnoliopsida</taxon>
        <taxon>eudicotyledons</taxon>
        <taxon>Gunneridae</taxon>
        <taxon>Pentapetalae</taxon>
        <taxon>rosids</taxon>
        <taxon>fabids</taxon>
        <taxon>Fabales</taxon>
        <taxon>Fabaceae</taxon>
        <taxon>Papilionoideae</taxon>
        <taxon>50 kb inversion clade</taxon>
        <taxon>NPAAA clade</taxon>
        <taxon>Hologalegina</taxon>
        <taxon>IRL clade</taxon>
        <taxon>Trifolieae</taxon>
        <taxon>Medicago</taxon>
    </lineage>
</organism>
<dbReference type="AlphaFoldDB" id="G7JQJ9"/>
<dbReference type="EMBL" id="CM001220">
    <property type="protein sequence ID" value="AES89501.2"/>
    <property type="molecule type" value="Genomic_DNA"/>
</dbReference>
<dbReference type="HOGENOM" id="CLU_2743817_0_0_1"/>
<dbReference type="PaxDb" id="3880-AES89501"/>
<accession>A0A0C3WZT0</accession>
<accession>G7JQJ9</accession>
<dbReference type="Proteomes" id="UP000002051">
    <property type="component" value="Chromosome 4"/>
</dbReference>
<evidence type="ECO:0000313" key="2">
    <source>
        <dbReference type="EnsemblPlants" id="AES89501"/>
    </source>
</evidence>
<evidence type="ECO:0000313" key="3">
    <source>
        <dbReference type="Proteomes" id="UP000002051"/>
    </source>
</evidence>
<dbReference type="EnsemblPlants" id="AES89501">
    <property type="protein sequence ID" value="AES89501"/>
    <property type="gene ID" value="MTR_4g076170"/>
</dbReference>
<sequence length="71" mass="7992">MRGFTGKEQDVKFVKHLIAQAFVMKKMYVICDSTIVDEAKDLLSLPRGSNNLAILLESKNKNGHIDDSKQL</sequence>
<proteinExistence type="predicted"/>
<evidence type="ECO:0000313" key="1">
    <source>
        <dbReference type="EMBL" id="AES89501.2"/>
    </source>
</evidence>
<protein>
    <submittedName>
        <fullName evidence="1 2">Uncharacterized protein</fullName>
    </submittedName>
</protein>
<keyword evidence="3" id="KW-1185">Reference proteome</keyword>